<dbReference type="InterPro" id="IPR017900">
    <property type="entry name" value="4Fe4S_Fe_S_CS"/>
</dbReference>
<evidence type="ECO:0000313" key="9">
    <source>
        <dbReference type="EMBL" id="BDG61067.1"/>
    </source>
</evidence>
<evidence type="ECO:0000259" key="8">
    <source>
        <dbReference type="PROSITE" id="PS51379"/>
    </source>
</evidence>
<comment type="cofactor">
    <cofactor evidence="1">
        <name>[4Fe-4S] cluster</name>
        <dbReference type="ChEBI" id="CHEBI:49883"/>
    </cofactor>
</comment>
<dbReference type="PANTHER" id="PTHR24960:SF79">
    <property type="entry name" value="PHOTOSYSTEM I IRON-SULFUR CENTER"/>
    <property type="match status" value="1"/>
</dbReference>
<gene>
    <name evidence="9" type="ORF">caldi_21570</name>
</gene>
<dbReference type="EMBL" id="AP025628">
    <property type="protein sequence ID" value="BDG61067.1"/>
    <property type="molecule type" value="Genomic_DNA"/>
</dbReference>
<evidence type="ECO:0000256" key="6">
    <source>
        <dbReference type="ARBA" id="ARBA00023004"/>
    </source>
</evidence>
<dbReference type="InterPro" id="IPR017896">
    <property type="entry name" value="4Fe4S_Fe-S-bd"/>
</dbReference>
<dbReference type="GO" id="GO:0051539">
    <property type="term" value="F:4 iron, 4 sulfur cluster binding"/>
    <property type="evidence" value="ECO:0007669"/>
    <property type="project" value="UniProtKB-KW"/>
</dbReference>
<evidence type="ECO:0000256" key="3">
    <source>
        <dbReference type="ARBA" id="ARBA00013529"/>
    </source>
</evidence>
<feature type="domain" description="4Fe-4S ferredoxin-type" evidence="8">
    <location>
        <begin position="11"/>
        <end position="47"/>
    </location>
</feature>
<sequence length="386" mass="37974">MVGLVARFLAPAAAADPERCLRAGPAGEGCDACSGACPAGAIAVAAEAGPGAPPRVDPDRCRGCGACVPACPAGAISLPGAGPGELLGSLQAAGTESIACAAAPADAVPPGAVRLPCLAALHPETAVAVAVHPDGPGTLALHAGDCGTCPVGAGARAREVVEEVRARLSRLDLPAASSPRRPAPLSRRDLLARWARGAAQAAAALLPPQAGVASGGSPASAPAVRSARQPPPWRRALLAALEAAGRPVVPHVADSGLPLLAPPDRCTFCGVCAAACPTGALVVRTGQAIRLEVDEGACTGCGLCAMRCPEGVMAVACDLRPPAAGRTPARRELARGAAAACRRCGRPLWPGEGALCRACETRAELLAAIAGGGNDGTPPPPGPSFF</sequence>
<feature type="domain" description="4Fe-4S ferredoxin-type" evidence="8">
    <location>
        <begin position="289"/>
        <end position="318"/>
    </location>
</feature>
<organism evidence="9 10">
    <name type="scientific">Caldinitratiruptor microaerophilus</name>
    <dbReference type="NCBI Taxonomy" id="671077"/>
    <lineage>
        <taxon>Bacteria</taxon>
        <taxon>Bacillati</taxon>
        <taxon>Bacillota</taxon>
        <taxon>Clostridia</taxon>
        <taxon>Eubacteriales</taxon>
        <taxon>Symbiobacteriaceae</taxon>
        <taxon>Caldinitratiruptor</taxon>
    </lineage>
</organism>
<protein>
    <recommendedName>
        <fullName evidence="3">Ferredoxin</fullName>
    </recommendedName>
</protein>
<dbReference type="RefSeq" id="WP_264841746.1">
    <property type="nucleotide sequence ID" value="NZ_AP025628.1"/>
</dbReference>
<dbReference type="PROSITE" id="PS51379">
    <property type="entry name" value="4FE4S_FER_2"/>
    <property type="match status" value="4"/>
</dbReference>
<name>A0AA35CKV3_9FIRM</name>
<keyword evidence="10" id="KW-1185">Reference proteome</keyword>
<accession>A0AA35CKV3</accession>
<dbReference type="AlphaFoldDB" id="A0AA35CKV3"/>
<dbReference type="KEGG" id="cmic:caldi_21570"/>
<keyword evidence="4" id="KW-0004">4Fe-4S</keyword>
<evidence type="ECO:0000256" key="4">
    <source>
        <dbReference type="ARBA" id="ARBA00022485"/>
    </source>
</evidence>
<dbReference type="Pfam" id="PF12838">
    <property type="entry name" value="Fer4_7"/>
    <property type="match status" value="1"/>
</dbReference>
<keyword evidence="5" id="KW-0479">Metal-binding</keyword>
<feature type="domain" description="4Fe-4S ferredoxin-type" evidence="8">
    <location>
        <begin position="52"/>
        <end position="81"/>
    </location>
</feature>
<evidence type="ECO:0000256" key="5">
    <source>
        <dbReference type="ARBA" id="ARBA00022723"/>
    </source>
</evidence>
<reference evidence="9" key="1">
    <citation type="submission" date="2022-03" db="EMBL/GenBank/DDBJ databases">
        <title>Complete genome sequence of Caldinitratiruptor microaerophilus.</title>
        <authorList>
            <person name="Mukaiyama R."/>
            <person name="Nishiyama T."/>
            <person name="Ueda K."/>
        </authorList>
    </citation>
    <scope>NUCLEOTIDE SEQUENCE</scope>
    <source>
        <strain evidence="9">JCM 16183</strain>
    </source>
</reference>
<evidence type="ECO:0000256" key="7">
    <source>
        <dbReference type="ARBA" id="ARBA00023014"/>
    </source>
</evidence>
<comment type="function">
    <text evidence="2">Ferredoxins are iron-sulfur proteins that transfer electrons in a wide variety of metabolic reactions.</text>
</comment>
<evidence type="ECO:0000256" key="1">
    <source>
        <dbReference type="ARBA" id="ARBA00001966"/>
    </source>
</evidence>
<keyword evidence="7" id="KW-0411">Iron-sulfur</keyword>
<dbReference type="Gene3D" id="3.30.70.20">
    <property type="match status" value="2"/>
</dbReference>
<dbReference type="PANTHER" id="PTHR24960">
    <property type="entry name" value="PHOTOSYSTEM I IRON-SULFUR CENTER-RELATED"/>
    <property type="match status" value="1"/>
</dbReference>
<evidence type="ECO:0000256" key="2">
    <source>
        <dbReference type="ARBA" id="ARBA00003532"/>
    </source>
</evidence>
<dbReference type="GO" id="GO:0046872">
    <property type="term" value="F:metal ion binding"/>
    <property type="evidence" value="ECO:0007669"/>
    <property type="project" value="UniProtKB-KW"/>
</dbReference>
<proteinExistence type="predicted"/>
<keyword evidence="6" id="KW-0408">Iron</keyword>
<dbReference type="PROSITE" id="PS00198">
    <property type="entry name" value="4FE4S_FER_1"/>
    <property type="match status" value="3"/>
</dbReference>
<dbReference type="Proteomes" id="UP001163687">
    <property type="component" value="Chromosome"/>
</dbReference>
<feature type="domain" description="4Fe-4S ferredoxin-type" evidence="8">
    <location>
        <begin position="256"/>
        <end position="286"/>
    </location>
</feature>
<dbReference type="Pfam" id="PF00037">
    <property type="entry name" value="Fer4"/>
    <property type="match status" value="1"/>
</dbReference>
<dbReference type="InterPro" id="IPR050157">
    <property type="entry name" value="PSI_iron-sulfur_center"/>
</dbReference>
<evidence type="ECO:0000313" key="10">
    <source>
        <dbReference type="Proteomes" id="UP001163687"/>
    </source>
</evidence>
<dbReference type="SUPFAM" id="SSF54862">
    <property type="entry name" value="4Fe-4S ferredoxins"/>
    <property type="match status" value="1"/>
</dbReference>